<proteinExistence type="predicted"/>
<feature type="non-terminal residue" evidence="1">
    <location>
        <position position="1"/>
    </location>
</feature>
<accession>A0A8H4NLX0</accession>
<dbReference type="Proteomes" id="UP000605986">
    <property type="component" value="Unassembled WGS sequence"/>
</dbReference>
<dbReference type="AlphaFoldDB" id="A0A8H4NLX0"/>
<sequence>MAELALAIIPLGLKTCSELVSYLGGLKDRDDALGRLKRQAQSLEGSFQLLNELLKSGELDPVTSQATAHALRCLTNCEAGLKELRDLEQKISPPIKPDSTMQGKVKDSYRKLSYPLRQTLLAQLENALDSLCTPLNLAVQSLQLEMQVKNSKTLVHNTTRVQQTEAQVSSFSTAIGDLSDPISNIQSQLPLLQNSIDGIAPQIGLMIRTQFKAQMEELWLSLQEADSTTVQRHSQTTELLSQLRIDNYNHTPAICKLASKPSALATIADSVLACSCRARRHRKRKTFAFGPLYLVDETTTDFAHYEDCDFHTKSLRYSRVDTLRFTGLARLMKKAIELTLRMTIGA</sequence>
<comment type="caution">
    <text evidence="1">The sequence shown here is derived from an EMBL/GenBank/DDBJ whole genome shotgun (WGS) entry which is preliminary data.</text>
</comment>
<gene>
    <name evidence="1" type="ORF">F53441_13171</name>
</gene>
<evidence type="ECO:0000313" key="2">
    <source>
        <dbReference type="Proteomes" id="UP000605986"/>
    </source>
</evidence>
<keyword evidence="2" id="KW-1185">Reference proteome</keyword>
<protein>
    <recommendedName>
        <fullName evidence="3">Fungal N-terminal domain-containing protein</fullName>
    </recommendedName>
</protein>
<dbReference type="OrthoDB" id="1577640at2759"/>
<dbReference type="EMBL" id="JAADJG010000782">
    <property type="protein sequence ID" value="KAF4436786.1"/>
    <property type="molecule type" value="Genomic_DNA"/>
</dbReference>
<evidence type="ECO:0008006" key="3">
    <source>
        <dbReference type="Google" id="ProtNLM"/>
    </source>
</evidence>
<reference evidence="1" key="1">
    <citation type="submission" date="2020-01" db="EMBL/GenBank/DDBJ databases">
        <title>Identification and distribution of gene clusters putatively required for synthesis of sphingolipid metabolism inhibitors in phylogenetically diverse species of the filamentous fungus Fusarium.</title>
        <authorList>
            <person name="Kim H.-S."/>
            <person name="Busman M."/>
            <person name="Brown D.W."/>
            <person name="Divon H."/>
            <person name="Uhlig S."/>
            <person name="Proctor R.H."/>
        </authorList>
    </citation>
    <scope>NUCLEOTIDE SEQUENCE</scope>
    <source>
        <strain evidence="1">NRRL 53441</strain>
    </source>
</reference>
<organism evidence="1 2">
    <name type="scientific">Fusarium austroafricanum</name>
    <dbReference type="NCBI Taxonomy" id="2364996"/>
    <lineage>
        <taxon>Eukaryota</taxon>
        <taxon>Fungi</taxon>
        <taxon>Dikarya</taxon>
        <taxon>Ascomycota</taxon>
        <taxon>Pezizomycotina</taxon>
        <taxon>Sordariomycetes</taxon>
        <taxon>Hypocreomycetidae</taxon>
        <taxon>Hypocreales</taxon>
        <taxon>Nectriaceae</taxon>
        <taxon>Fusarium</taxon>
        <taxon>Fusarium concolor species complex</taxon>
    </lineage>
</organism>
<evidence type="ECO:0000313" key="1">
    <source>
        <dbReference type="EMBL" id="KAF4436786.1"/>
    </source>
</evidence>
<name>A0A8H4NLX0_9HYPO</name>